<comment type="similarity">
    <text evidence="2">Belongs to the steroid 5-alpha reductase family.</text>
</comment>
<sequence>MQLLGRLLVVPDWTFINLAIALFGVLNIVLAGPREARRGGQIGYSKFCRASKLLLAFHFLKRELEVLFLHQYSSRAELEAVSTAGIGYTLLTVQVYYVGTQVPDHAYEQLPLLVGLAMFVTGELGNFYHHYLLASLRSTGQHGYVLPTRGLFDRVSCPHYLFEIIAWVGIATVSQHLLNLLSAFGMGSYLLGRAAATTHWYRQKFDDYPKDRKHVLPYVF</sequence>
<evidence type="ECO:0000256" key="4">
    <source>
        <dbReference type="ARBA" id="ARBA00022989"/>
    </source>
</evidence>
<reference evidence="8 9" key="1">
    <citation type="journal article" date="2024" name="Nat. Commun.">
        <title>Phylogenomics reveals the evolutionary origins of lichenization in chlorophyte algae.</title>
        <authorList>
            <person name="Puginier C."/>
            <person name="Libourel C."/>
            <person name="Otte J."/>
            <person name="Skaloud P."/>
            <person name="Haon M."/>
            <person name="Grisel S."/>
            <person name="Petersen M."/>
            <person name="Berrin J.G."/>
            <person name="Delaux P.M."/>
            <person name="Dal Grande F."/>
            <person name="Keller J."/>
        </authorList>
    </citation>
    <scope>NUCLEOTIDE SEQUENCE [LARGE SCALE GENOMIC DNA]</scope>
    <source>
        <strain evidence="8 9">SAG 2043</strain>
    </source>
</reference>
<feature type="transmembrane region" description="Helical" evidence="6">
    <location>
        <begin position="13"/>
        <end position="31"/>
    </location>
</feature>
<keyword evidence="9" id="KW-1185">Reference proteome</keyword>
<dbReference type="AlphaFoldDB" id="A0AAW1R5W2"/>
<protein>
    <recommendedName>
        <fullName evidence="7">3-oxo-5-alpha-steroid 4-dehydrogenase C-terminal domain-containing protein</fullName>
    </recommendedName>
</protein>
<dbReference type="Gene3D" id="1.20.120.1630">
    <property type="match status" value="1"/>
</dbReference>
<dbReference type="GO" id="GO:0016627">
    <property type="term" value="F:oxidoreductase activity, acting on the CH-CH group of donors"/>
    <property type="evidence" value="ECO:0007669"/>
    <property type="project" value="InterPro"/>
</dbReference>
<proteinExistence type="inferred from homology"/>
<evidence type="ECO:0000256" key="6">
    <source>
        <dbReference type="SAM" id="Phobius"/>
    </source>
</evidence>
<evidence type="ECO:0000259" key="7">
    <source>
        <dbReference type="Pfam" id="PF02544"/>
    </source>
</evidence>
<evidence type="ECO:0000256" key="2">
    <source>
        <dbReference type="ARBA" id="ARBA00007742"/>
    </source>
</evidence>
<dbReference type="PANTHER" id="PTHR10556">
    <property type="entry name" value="3-OXO-5-ALPHA-STEROID 4-DEHYDROGENASE"/>
    <property type="match status" value="1"/>
</dbReference>
<comment type="caution">
    <text evidence="8">The sequence shown here is derived from an EMBL/GenBank/DDBJ whole genome shotgun (WGS) entry which is preliminary data.</text>
</comment>
<dbReference type="EMBL" id="JALJOR010000001">
    <property type="protein sequence ID" value="KAK9828920.1"/>
    <property type="molecule type" value="Genomic_DNA"/>
</dbReference>
<name>A0AAW1R5W2_9CHLO</name>
<keyword evidence="4 6" id="KW-1133">Transmembrane helix</keyword>
<feature type="domain" description="3-oxo-5-alpha-steroid 4-dehydrogenase C-terminal" evidence="7">
    <location>
        <begin position="88"/>
        <end position="220"/>
    </location>
</feature>
<keyword evidence="5 6" id="KW-0472">Membrane</keyword>
<dbReference type="Pfam" id="PF02544">
    <property type="entry name" value="Steroid_dh"/>
    <property type="match status" value="1"/>
</dbReference>
<dbReference type="Proteomes" id="UP001489004">
    <property type="component" value="Unassembled WGS sequence"/>
</dbReference>
<evidence type="ECO:0000256" key="1">
    <source>
        <dbReference type="ARBA" id="ARBA00004141"/>
    </source>
</evidence>
<organism evidence="8 9">
    <name type="scientific">[Myrmecia] bisecta</name>
    <dbReference type="NCBI Taxonomy" id="41462"/>
    <lineage>
        <taxon>Eukaryota</taxon>
        <taxon>Viridiplantae</taxon>
        <taxon>Chlorophyta</taxon>
        <taxon>core chlorophytes</taxon>
        <taxon>Trebouxiophyceae</taxon>
        <taxon>Trebouxiales</taxon>
        <taxon>Trebouxiaceae</taxon>
        <taxon>Myrmecia</taxon>
    </lineage>
</organism>
<evidence type="ECO:0000313" key="9">
    <source>
        <dbReference type="Proteomes" id="UP001489004"/>
    </source>
</evidence>
<keyword evidence="3 6" id="KW-0812">Transmembrane</keyword>
<comment type="subcellular location">
    <subcellularLocation>
        <location evidence="1">Membrane</location>
        <topology evidence="1">Multi-pass membrane protein</topology>
    </subcellularLocation>
</comment>
<dbReference type="InterPro" id="IPR001104">
    <property type="entry name" value="3-oxo-5_a-steroid_4-DH_C"/>
</dbReference>
<gene>
    <name evidence="8" type="ORF">WJX72_002790</name>
</gene>
<dbReference type="PANTHER" id="PTHR10556:SF35">
    <property type="entry name" value="3-OXO-5-ALPHA-STEROID 4-DEHYDROGENASE FAMILY PROTEIN"/>
    <property type="match status" value="1"/>
</dbReference>
<evidence type="ECO:0000313" key="8">
    <source>
        <dbReference type="EMBL" id="KAK9828920.1"/>
    </source>
</evidence>
<dbReference type="InterPro" id="IPR039357">
    <property type="entry name" value="SRD5A/TECR"/>
</dbReference>
<accession>A0AAW1R5W2</accession>
<evidence type="ECO:0000256" key="3">
    <source>
        <dbReference type="ARBA" id="ARBA00022692"/>
    </source>
</evidence>
<dbReference type="GO" id="GO:0016020">
    <property type="term" value="C:membrane"/>
    <property type="evidence" value="ECO:0007669"/>
    <property type="project" value="UniProtKB-SubCell"/>
</dbReference>
<dbReference type="PROSITE" id="PS50244">
    <property type="entry name" value="S5A_REDUCTASE"/>
    <property type="match status" value="1"/>
</dbReference>
<dbReference type="GO" id="GO:0006629">
    <property type="term" value="P:lipid metabolic process"/>
    <property type="evidence" value="ECO:0007669"/>
    <property type="project" value="InterPro"/>
</dbReference>
<evidence type="ECO:0000256" key="5">
    <source>
        <dbReference type="ARBA" id="ARBA00023136"/>
    </source>
</evidence>